<keyword evidence="4 10" id="KW-0699">rRNA-binding</keyword>
<accession>A0A926IIG9</accession>
<evidence type="ECO:0000259" key="11">
    <source>
        <dbReference type="PROSITE" id="PS50936"/>
    </source>
</evidence>
<dbReference type="GO" id="GO:0005737">
    <property type="term" value="C:cytoplasm"/>
    <property type="evidence" value="ECO:0007669"/>
    <property type="project" value="UniProtKB-SubCell"/>
</dbReference>
<evidence type="ECO:0000256" key="3">
    <source>
        <dbReference type="ARBA" id="ARBA00022723"/>
    </source>
</evidence>
<dbReference type="HAMAP" id="MF_01820">
    <property type="entry name" value="GTPase_RsgA"/>
    <property type="match status" value="1"/>
</dbReference>
<evidence type="ECO:0000256" key="4">
    <source>
        <dbReference type="ARBA" id="ARBA00022730"/>
    </source>
</evidence>
<evidence type="ECO:0000259" key="12">
    <source>
        <dbReference type="PROSITE" id="PS51721"/>
    </source>
</evidence>
<dbReference type="InterPro" id="IPR010914">
    <property type="entry name" value="RsgA_GTPase_dom"/>
</dbReference>
<dbReference type="CDD" id="cd01854">
    <property type="entry name" value="YjeQ_EngC"/>
    <property type="match status" value="1"/>
</dbReference>
<comment type="caution">
    <text evidence="13">The sequence shown here is derived from an EMBL/GenBank/DDBJ whole genome shotgun (WGS) entry which is preliminary data.</text>
</comment>
<keyword evidence="5 10" id="KW-0547">Nucleotide-binding</keyword>
<keyword evidence="2 10" id="KW-0690">Ribosome biogenesis</keyword>
<dbReference type="SUPFAM" id="SSF50249">
    <property type="entry name" value="Nucleic acid-binding proteins"/>
    <property type="match status" value="1"/>
</dbReference>
<keyword evidence="3 10" id="KW-0479">Metal-binding</keyword>
<dbReference type="AlphaFoldDB" id="A0A926IIG9"/>
<dbReference type="EMBL" id="JACRTG010000004">
    <property type="protein sequence ID" value="MBC8586949.1"/>
    <property type="molecule type" value="Genomic_DNA"/>
</dbReference>
<evidence type="ECO:0000256" key="8">
    <source>
        <dbReference type="ARBA" id="ARBA00022884"/>
    </source>
</evidence>
<dbReference type="PANTHER" id="PTHR32120:SF10">
    <property type="entry name" value="SMALL RIBOSOMAL SUBUNIT BIOGENESIS GTPASE RSGA"/>
    <property type="match status" value="1"/>
</dbReference>
<feature type="domain" description="CP-type G" evidence="12">
    <location>
        <begin position="113"/>
        <end position="271"/>
    </location>
</feature>
<dbReference type="NCBIfam" id="TIGR00157">
    <property type="entry name" value="ribosome small subunit-dependent GTPase A"/>
    <property type="match status" value="1"/>
</dbReference>
<dbReference type="InterPro" id="IPR027417">
    <property type="entry name" value="P-loop_NTPase"/>
</dbReference>
<dbReference type="Gene3D" id="1.10.40.50">
    <property type="entry name" value="Probable gtpase engc, domain 3"/>
    <property type="match status" value="1"/>
</dbReference>
<evidence type="ECO:0000256" key="1">
    <source>
        <dbReference type="ARBA" id="ARBA00022490"/>
    </source>
</evidence>
<dbReference type="GO" id="GO:0046872">
    <property type="term" value="F:metal ion binding"/>
    <property type="evidence" value="ECO:0007669"/>
    <property type="project" value="UniProtKB-KW"/>
</dbReference>
<comment type="subcellular location">
    <subcellularLocation>
        <location evidence="10">Cytoplasm</location>
    </subcellularLocation>
</comment>
<name>A0A926IIG9_9FIRM</name>
<dbReference type="PROSITE" id="PS51721">
    <property type="entry name" value="G_CP"/>
    <property type="match status" value="1"/>
</dbReference>
<evidence type="ECO:0000256" key="5">
    <source>
        <dbReference type="ARBA" id="ARBA00022741"/>
    </source>
</evidence>
<keyword evidence="7 10" id="KW-0862">Zinc</keyword>
<feature type="binding site" evidence="10">
    <location>
        <position position="294"/>
    </location>
    <ligand>
        <name>Zn(2+)</name>
        <dbReference type="ChEBI" id="CHEBI:29105"/>
    </ligand>
</feature>
<protein>
    <recommendedName>
        <fullName evidence="10">Small ribosomal subunit biogenesis GTPase RsgA</fullName>
        <ecNumber evidence="10">3.6.1.-</ecNumber>
    </recommendedName>
</protein>
<dbReference type="GO" id="GO:0003924">
    <property type="term" value="F:GTPase activity"/>
    <property type="evidence" value="ECO:0007669"/>
    <property type="project" value="UniProtKB-UniRule"/>
</dbReference>
<gene>
    <name evidence="10 13" type="primary">rsgA</name>
    <name evidence="13" type="ORF">H8707_01670</name>
</gene>
<evidence type="ECO:0000256" key="7">
    <source>
        <dbReference type="ARBA" id="ARBA00022833"/>
    </source>
</evidence>
<dbReference type="PROSITE" id="PS50936">
    <property type="entry name" value="ENGC_GTPASE"/>
    <property type="match status" value="1"/>
</dbReference>
<dbReference type="PANTHER" id="PTHR32120">
    <property type="entry name" value="SMALL RIBOSOMAL SUBUNIT BIOGENESIS GTPASE RSGA"/>
    <property type="match status" value="1"/>
</dbReference>
<dbReference type="GO" id="GO:0019843">
    <property type="term" value="F:rRNA binding"/>
    <property type="evidence" value="ECO:0007669"/>
    <property type="project" value="UniProtKB-KW"/>
</dbReference>
<sequence length="352" mass="39604">MCPKLKTGGNKLKEKLLNLGLNEEIYNEYRNDSEGHIGRVIAEYKGLYKIATEEDDILAKVSGKYIKGVVDTKDFPAVGDWVLVDRKSNKNGDGIISKVFPRKSVVSRKVAGKRLDTQIIASNIDYLFICMSANNDFNLRRLERYITIGWDSGAIPVIIITKIDLCENLANIKNEIESISYGIDILYVSALENEGIEKIDKYLFKGKTIGFIGSSGVGKSTLINLLLGENIQSVNNVRENDQRGRHTTTHRELFVIKEKGVIIDTPGMREIQLLDNINGINDSFSEIIALSKKCKFNDCKHNTEPGCAVREAIDSGNLTIDRLNSYNKLIREALYLEKKNSIKEKKVKRKQV</sequence>
<evidence type="ECO:0000256" key="2">
    <source>
        <dbReference type="ARBA" id="ARBA00022517"/>
    </source>
</evidence>
<comment type="cofactor">
    <cofactor evidence="10">
        <name>Zn(2+)</name>
        <dbReference type="ChEBI" id="CHEBI:29105"/>
    </cofactor>
    <text evidence="10">Binds 1 zinc ion per subunit.</text>
</comment>
<comment type="function">
    <text evidence="10">One of several proteins that assist in the late maturation steps of the functional core of the 30S ribosomal subunit. Helps release RbfA from mature subunits. May play a role in the assembly of ribosomal proteins into the subunit. Circularly permuted GTPase that catalyzes slow GTP hydrolysis, GTPase activity is stimulated by the 30S ribosomal subunit.</text>
</comment>
<dbReference type="InterPro" id="IPR012340">
    <property type="entry name" value="NA-bd_OB-fold"/>
</dbReference>
<evidence type="ECO:0000313" key="14">
    <source>
        <dbReference type="Proteomes" id="UP000601171"/>
    </source>
</evidence>
<evidence type="ECO:0000313" key="13">
    <source>
        <dbReference type="EMBL" id="MBC8586949.1"/>
    </source>
</evidence>
<evidence type="ECO:0000256" key="6">
    <source>
        <dbReference type="ARBA" id="ARBA00022801"/>
    </source>
</evidence>
<dbReference type="SUPFAM" id="SSF52540">
    <property type="entry name" value="P-loop containing nucleoside triphosphate hydrolases"/>
    <property type="match status" value="1"/>
</dbReference>
<dbReference type="InterPro" id="IPR004881">
    <property type="entry name" value="Ribosome_biogen_GTPase_RsgA"/>
</dbReference>
<evidence type="ECO:0000256" key="10">
    <source>
        <dbReference type="HAMAP-Rule" id="MF_01820"/>
    </source>
</evidence>
<keyword evidence="9 10" id="KW-0342">GTP-binding</keyword>
<feature type="binding site" evidence="10">
    <location>
        <begin position="161"/>
        <end position="164"/>
    </location>
    <ligand>
        <name>GTP</name>
        <dbReference type="ChEBI" id="CHEBI:37565"/>
    </ligand>
</feature>
<keyword evidence="1 10" id="KW-0963">Cytoplasm</keyword>
<feature type="binding site" evidence="10">
    <location>
        <position position="299"/>
    </location>
    <ligand>
        <name>Zn(2+)</name>
        <dbReference type="ChEBI" id="CHEBI:29105"/>
    </ligand>
</feature>
<feature type="binding site" evidence="10">
    <location>
        <position position="307"/>
    </location>
    <ligand>
        <name>Zn(2+)</name>
        <dbReference type="ChEBI" id="CHEBI:29105"/>
    </ligand>
</feature>
<keyword evidence="6 10" id="KW-0378">Hydrolase</keyword>
<feature type="binding site" evidence="10">
    <location>
        <position position="301"/>
    </location>
    <ligand>
        <name>Zn(2+)</name>
        <dbReference type="ChEBI" id="CHEBI:29105"/>
    </ligand>
</feature>
<feature type="domain" description="EngC GTPase" evidence="11">
    <location>
        <begin position="122"/>
        <end position="269"/>
    </location>
</feature>
<dbReference type="InterPro" id="IPR030378">
    <property type="entry name" value="G_CP_dom"/>
</dbReference>
<dbReference type="EC" id="3.6.1.-" evidence="10"/>
<dbReference type="Gene3D" id="3.40.50.300">
    <property type="entry name" value="P-loop containing nucleotide triphosphate hydrolases"/>
    <property type="match status" value="1"/>
</dbReference>
<dbReference type="Pfam" id="PF03193">
    <property type="entry name" value="RsgA_GTPase"/>
    <property type="match status" value="1"/>
</dbReference>
<keyword evidence="8 10" id="KW-0694">RNA-binding</keyword>
<dbReference type="Proteomes" id="UP000601171">
    <property type="component" value="Unassembled WGS sequence"/>
</dbReference>
<dbReference type="Gene3D" id="2.40.50.140">
    <property type="entry name" value="Nucleic acid-binding proteins"/>
    <property type="match status" value="1"/>
</dbReference>
<reference evidence="13" key="1">
    <citation type="submission" date="2020-08" db="EMBL/GenBank/DDBJ databases">
        <title>Genome public.</title>
        <authorList>
            <person name="Liu C."/>
            <person name="Sun Q."/>
        </authorList>
    </citation>
    <scope>NUCLEOTIDE SEQUENCE</scope>
    <source>
        <strain evidence="13">BX21</strain>
    </source>
</reference>
<dbReference type="GO" id="GO:0005525">
    <property type="term" value="F:GTP binding"/>
    <property type="evidence" value="ECO:0007669"/>
    <property type="project" value="UniProtKB-UniRule"/>
</dbReference>
<proteinExistence type="inferred from homology"/>
<keyword evidence="14" id="KW-1185">Reference proteome</keyword>
<dbReference type="GO" id="GO:0042274">
    <property type="term" value="P:ribosomal small subunit biogenesis"/>
    <property type="evidence" value="ECO:0007669"/>
    <property type="project" value="UniProtKB-UniRule"/>
</dbReference>
<comment type="similarity">
    <text evidence="10">Belongs to the TRAFAC class YlqF/YawG GTPase family. RsgA subfamily.</text>
</comment>
<feature type="binding site" evidence="10">
    <location>
        <begin position="213"/>
        <end position="221"/>
    </location>
    <ligand>
        <name>GTP</name>
        <dbReference type="ChEBI" id="CHEBI:37565"/>
    </ligand>
</feature>
<comment type="subunit">
    <text evidence="10">Monomer. Associates with 30S ribosomal subunit, binds 16S rRNA.</text>
</comment>
<evidence type="ECO:0000256" key="9">
    <source>
        <dbReference type="ARBA" id="ARBA00023134"/>
    </source>
</evidence>
<organism evidence="13 14">
    <name type="scientific">Paratissierella segnis</name>
    <dbReference type="NCBI Taxonomy" id="2763679"/>
    <lineage>
        <taxon>Bacteria</taxon>
        <taxon>Bacillati</taxon>
        <taxon>Bacillota</taxon>
        <taxon>Tissierellia</taxon>
        <taxon>Tissierellales</taxon>
        <taxon>Tissierellaceae</taxon>
        <taxon>Paratissierella</taxon>
    </lineage>
</organism>